<dbReference type="PROSITE" id="PS50850">
    <property type="entry name" value="MFS"/>
    <property type="match status" value="1"/>
</dbReference>
<dbReference type="GO" id="GO:0005886">
    <property type="term" value="C:plasma membrane"/>
    <property type="evidence" value="ECO:0007669"/>
    <property type="project" value="UniProtKB-SubCell"/>
</dbReference>
<feature type="transmembrane region" description="Helical" evidence="7">
    <location>
        <begin position="141"/>
        <end position="163"/>
    </location>
</feature>
<dbReference type="PANTHER" id="PTHR23501">
    <property type="entry name" value="MAJOR FACILITATOR SUPERFAMILY"/>
    <property type="match status" value="1"/>
</dbReference>
<feature type="transmembrane region" description="Helical" evidence="7">
    <location>
        <begin position="21"/>
        <end position="39"/>
    </location>
</feature>
<feature type="transmembrane region" description="Helical" evidence="7">
    <location>
        <begin position="335"/>
        <end position="357"/>
    </location>
</feature>
<dbReference type="PANTHER" id="PTHR23501:SF1">
    <property type="entry name" value="TRANSPORT PROTEIN HSRA-RELATED"/>
    <property type="match status" value="1"/>
</dbReference>
<organism evidence="9 10">
    <name type="scientific">Pseudorhodoferax soli</name>
    <dbReference type="NCBI Taxonomy" id="545864"/>
    <lineage>
        <taxon>Bacteria</taxon>
        <taxon>Pseudomonadati</taxon>
        <taxon>Pseudomonadota</taxon>
        <taxon>Betaproteobacteria</taxon>
        <taxon>Burkholderiales</taxon>
        <taxon>Comamonadaceae</taxon>
    </lineage>
</organism>
<feature type="transmembrane region" description="Helical" evidence="7">
    <location>
        <begin position="273"/>
        <end position="294"/>
    </location>
</feature>
<dbReference type="GO" id="GO:0022857">
    <property type="term" value="F:transmembrane transporter activity"/>
    <property type="evidence" value="ECO:0007669"/>
    <property type="project" value="InterPro"/>
</dbReference>
<dbReference type="Gene3D" id="1.20.1250.20">
    <property type="entry name" value="MFS general substrate transporter like domains"/>
    <property type="match status" value="1"/>
</dbReference>
<feature type="transmembrane region" description="Helical" evidence="7">
    <location>
        <begin position="306"/>
        <end position="323"/>
    </location>
</feature>
<evidence type="ECO:0000256" key="6">
    <source>
        <dbReference type="ARBA" id="ARBA00023136"/>
    </source>
</evidence>
<evidence type="ECO:0000259" key="8">
    <source>
        <dbReference type="PROSITE" id="PS50850"/>
    </source>
</evidence>
<keyword evidence="5 7" id="KW-1133">Transmembrane helix</keyword>
<feature type="transmembrane region" description="Helical" evidence="7">
    <location>
        <begin position="207"/>
        <end position="227"/>
    </location>
</feature>
<keyword evidence="2" id="KW-0813">Transport</keyword>
<proteinExistence type="predicted"/>
<evidence type="ECO:0000256" key="4">
    <source>
        <dbReference type="ARBA" id="ARBA00022692"/>
    </source>
</evidence>
<dbReference type="InterPro" id="IPR011701">
    <property type="entry name" value="MFS"/>
</dbReference>
<keyword evidence="6 7" id="KW-0472">Membrane</keyword>
<feature type="transmembrane region" description="Helical" evidence="7">
    <location>
        <begin position="445"/>
        <end position="463"/>
    </location>
</feature>
<protein>
    <submittedName>
        <fullName evidence="9">EmrB/QacA subfamily drug resistance transporter</fullName>
    </submittedName>
</protein>
<dbReference type="PRINTS" id="PR01036">
    <property type="entry name" value="TCRTETB"/>
</dbReference>
<dbReference type="SUPFAM" id="SSF103473">
    <property type="entry name" value="MFS general substrate transporter"/>
    <property type="match status" value="1"/>
</dbReference>
<evidence type="ECO:0000256" key="2">
    <source>
        <dbReference type="ARBA" id="ARBA00022448"/>
    </source>
</evidence>
<feature type="transmembrane region" description="Helical" evidence="7">
    <location>
        <begin position="83"/>
        <end position="102"/>
    </location>
</feature>
<evidence type="ECO:0000313" key="10">
    <source>
        <dbReference type="Proteomes" id="UP000252884"/>
    </source>
</evidence>
<reference evidence="9 10" key="1">
    <citation type="submission" date="2018-07" db="EMBL/GenBank/DDBJ databases">
        <title>Genomic Encyclopedia of Type Strains, Phase IV (KMG-IV): sequencing the most valuable type-strain genomes for metagenomic binning, comparative biology and taxonomic classification.</title>
        <authorList>
            <person name="Goeker M."/>
        </authorList>
    </citation>
    <scope>NUCLEOTIDE SEQUENCE [LARGE SCALE GENOMIC DNA]</scope>
    <source>
        <strain evidence="9 10">DSM 21634</strain>
    </source>
</reference>
<comment type="subcellular location">
    <subcellularLocation>
        <location evidence="1">Cell membrane</location>
        <topology evidence="1">Multi-pass membrane protein</topology>
    </subcellularLocation>
</comment>
<feature type="transmembrane region" description="Helical" evidence="7">
    <location>
        <begin position="51"/>
        <end position="71"/>
    </location>
</feature>
<dbReference type="Proteomes" id="UP000252884">
    <property type="component" value="Unassembled WGS sequence"/>
</dbReference>
<evidence type="ECO:0000256" key="7">
    <source>
        <dbReference type="SAM" id="Phobius"/>
    </source>
</evidence>
<dbReference type="AlphaFoldDB" id="A0A368YA89"/>
<accession>A0A368YA89</accession>
<dbReference type="InterPro" id="IPR020846">
    <property type="entry name" value="MFS_dom"/>
</dbReference>
<dbReference type="Pfam" id="PF07690">
    <property type="entry name" value="MFS_1"/>
    <property type="match status" value="1"/>
</dbReference>
<evidence type="ECO:0000256" key="3">
    <source>
        <dbReference type="ARBA" id="ARBA00022475"/>
    </source>
</evidence>
<gene>
    <name evidence="9" type="ORF">DES41_101862</name>
</gene>
<feature type="transmembrane region" description="Helical" evidence="7">
    <location>
        <begin position="363"/>
        <end position="383"/>
    </location>
</feature>
<keyword evidence="3" id="KW-1003">Cell membrane</keyword>
<feature type="domain" description="Major facilitator superfamily (MFS) profile" evidence="8">
    <location>
        <begin position="17"/>
        <end position="471"/>
    </location>
</feature>
<feature type="transmembrane region" description="Helical" evidence="7">
    <location>
        <begin position="169"/>
        <end position="187"/>
    </location>
</feature>
<dbReference type="InterPro" id="IPR036259">
    <property type="entry name" value="MFS_trans_sf"/>
</dbReference>
<feature type="transmembrane region" description="Helical" evidence="7">
    <location>
        <begin position="403"/>
        <end position="425"/>
    </location>
</feature>
<comment type="caution">
    <text evidence="9">The sequence shown here is derived from an EMBL/GenBank/DDBJ whole genome shotgun (WGS) entry which is preliminary data.</text>
</comment>
<evidence type="ECO:0000256" key="1">
    <source>
        <dbReference type="ARBA" id="ARBA00004651"/>
    </source>
</evidence>
<feature type="transmembrane region" description="Helical" evidence="7">
    <location>
        <begin position="108"/>
        <end position="129"/>
    </location>
</feature>
<dbReference type="NCBIfam" id="TIGR00711">
    <property type="entry name" value="efflux_EmrB"/>
    <property type="match status" value="1"/>
</dbReference>
<evidence type="ECO:0000313" key="9">
    <source>
        <dbReference type="EMBL" id="RCW76256.1"/>
    </source>
</evidence>
<evidence type="ECO:0000256" key="5">
    <source>
        <dbReference type="ARBA" id="ARBA00022989"/>
    </source>
</evidence>
<keyword evidence="10" id="KW-1185">Reference proteome</keyword>
<dbReference type="InterPro" id="IPR004638">
    <property type="entry name" value="EmrB-like"/>
</dbReference>
<sequence length="480" mass="49699">METMSTNNPTPGSHRRVTLTVAAVMFMLMLDSSILNTSLPSIARDLGAQPLALSATITAYLLASAVVLPLASWLADRHGMRRLFLVAVGVFTLASLLCGLAQTSGQLIAARALQGLGGGLLLPIGRAIALRGSRTEDRIAITALLTWPVLFAPVLGPPLGGFITTYWSWHWNFLLNVPIGLAGLWLVRRWVPADGTPAPRPLDRPGAVGAIGGLCLLIAGLESAAHATDPASSRLPALLAIPAGLALLAWTARHLQRAPHPLVSLAPFGWRSFSIAALGGTLASMSIQATPFLLPLFFQLGLGHDAVTAGAMLLPYFLGNLALKSVTTPILKRFGFRRVLLVAGSLSVLGIATFAAVTPQTGWPVLAALLVLAGCARSMLLTANSTLMMIELPSAQMGAGSTLSAMTMQVSGAMGVAVAALALALAGQLHGTHAQAAGQVLLQDFQVAFLAVAAVGALALWHYRHVPADVGAGMLAGKAA</sequence>
<name>A0A368YA89_9BURK</name>
<feature type="transmembrane region" description="Helical" evidence="7">
    <location>
        <begin position="233"/>
        <end position="252"/>
    </location>
</feature>
<dbReference type="Gene3D" id="1.20.1720.10">
    <property type="entry name" value="Multidrug resistance protein D"/>
    <property type="match status" value="1"/>
</dbReference>
<keyword evidence="4 7" id="KW-0812">Transmembrane</keyword>
<dbReference type="EMBL" id="QPJK01000001">
    <property type="protein sequence ID" value="RCW76256.1"/>
    <property type="molecule type" value="Genomic_DNA"/>
</dbReference>